<accession>A0AAQ3S5L3</accession>
<protein>
    <submittedName>
        <fullName evidence="1">Uncharacterized protein</fullName>
    </submittedName>
</protein>
<reference evidence="1 2" key="1">
    <citation type="journal article" date="2023" name="Life. Sci Alliance">
        <title>Evolutionary insights into 3D genome organization and epigenetic landscape of Vigna mungo.</title>
        <authorList>
            <person name="Junaid A."/>
            <person name="Singh B."/>
            <person name="Bhatia S."/>
        </authorList>
    </citation>
    <scope>NUCLEOTIDE SEQUENCE [LARGE SCALE GENOMIC DNA]</scope>
    <source>
        <strain evidence="1">Urdbean</strain>
    </source>
</reference>
<evidence type="ECO:0000313" key="2">
    <source>
        <dbReference type="Proteomes" id="UP001374535"/>
    </source>
</evidence>
<dbReference type="EMBL" id="CP144698">
    <property type="protein sequence ID" value="WVZ16591.1"/>
    <property type="molecule type" value="Genomic_DNA"/>
</dbReference>
<name>A0AAQ3S5L3_VIGMU</name>
<proteinExistence type="predicted"/>
<keyword evidence="2" id="KW-1185">Reference proteome</keyword>
<gene>
    <name evidence="1" type="ORF">V8G54_009573</name>
</gene>
<organism evidence="1 2">
    <name type="scientific">Vigna mungo</name>
    <name type="common">Black gram</name>
    <name type="synonym">Phaseolus mungo</name>
    <dbReference type="NCBI Taxonomy" id="3915"/>
    <lineage>
        <taxon>Eukaryota</taxon>
        <taxon>Viridiplantae</taxon>
        <taxon>Streptophyta</taxon>
        <taxon>Embryophyta</taxon>
        <taxon>Tracheophyta</taxon>
        <taxon>Spermatophyta</taxon>
        <taxon>Magnoliopsida</taxon>
        <taxon>eudicotyledons</taxon>
        <taxon>Gunneridae</taxon>
        <taxon>Pentapetalae</taxon>
        <taxon>rosids</taxon>
        <taxon>fabids</taxon>
        <taxon>Fabales</taxon>
        <taxon>Fabaceae</taxon>
        <taxon>Papilionoideae</taxon>
        <taxon>50 kb inversion clade</taxon>
        <taxon>NPAAA clade</taxon>
        <taxon>indigoferoid/millettioid clade</taxon>
        <taxon>Phaseoleae</taxon>
        <taxon>Vigna</taxon>
    </lineage>
</organism>
<dbReference type="AlphaFoldDB" id="A0AAQ3S5L3"/>
<sequence length="111" mass="12875">MKGFMDYRGTNLSGLRWRDFGLHQSQWWFCVEEMRSKFGLCDWDVFAGFIEALCFAVLDNDGSHGGCARREIQAAHGGKAIVEEMMELVILRFQIRSYNSFRWFRGGSDYG</sequence>
<evidence type="ECO:0000313" key="1">
    <source>
        <dbReference type="EMBL" id="WVZ16591.1"/>
    </source>
</evidence>
<dbReference type="Proteomes" id="UP001374535">
    <property type="component" value="Chromosome 3"/>
</dbReference>